<evidence type="ECO:0000256" key="1">
    <source>
        <dbReference type="SAM" id="Phobius"/>
    </source>
</evidence>
<name>A0AAX6NCI9_PRIAR</name>
<feature type="transmembrane region" description="Helical" evidence="1">
    <location>
        <begin position="166"/>
        <end position="185"/>
    </location>
</feature>
<dbReference type="Proteomes" id="UP001269400">
    <property type="component" value="Unassembled WGS sequence"/>
</dbReference>
<accession>A0AAX6NCI9</accession>
<feature type="transmembrane region" description="Helical" evidence="1">
    <location>
        <begin position="99"/>
        <end position="117"/>
    </location>
</feature>
<proteinExistence type="predicted"/>
<keyword evidence="1" id="KW-1133">Transmembrane helix</keyword>
<evidence type="ECO:0008006" key="4">
    <source>
        <dbReference type="Google" id="ProtNLM"/>
    </source>
</evidence>
<reference evidence="2" key="2">
    <citation type="submission" date="2022-12" db="EMBL/GenBank/DDBJ databases">
        <authorList>
            <person name="Dechsakulwatana C."/>
            <person name="Rungsihiranrut A."/>
            <person name="Muangchinda C."/>
            <person name="Ningthoujam R."/>
            <person name="Klankeo P."/>
            <person name="Pinyakong O."/>
        </authorList>
    </citation>
    <scope>NUCLEOTIDE SEQUENCE</scope>
    <source>
        <strain evidence="2">TL01-2</strain>
    </source>
</reference>
<keyword evidence="1" id="KW-0812">Transmembrane</keyword>
<reference evidence="2" key="1">
    <citation type="journal article" date="2022" name="J Environ Chem Eng">
        <title>Biodegradation of petroleum oil using a constructed nonpathogenic and heavy metal-tolerant bacterial consortium isolated from marine sponges.</title>
        <authorList>
            <person name="Dechsakulwatana C."/>
            <person name="Rungsihiranrut A."/>
            <person name="Muangchinda C."/>
            <person name="Ningthoujam R."/>
            <person name="Klankeo P."/>
            <person name="Pinyakong O."/>
        </authorList>
    </citation>
    <scope>NUCLEOTIDE SEQUENCE</scope>
    <source>
        <strain evidence="2">TL01-2</strain>
    </source>
</reference>
<feature type="transmembrane region" description="Helical" evidence="1">
    <location>
        <begin position="71"/>
        <end position="93"/>
    </location>
</feature>
<evidence type="ECO:0000313" key="3">
    <source>
        <dbReference type="Proteomes" id="UP001269400"/>
    </source>
</evidence>
<keyword evidence="1" id="KW-0472">Membrane</keyword>
<dbReference type="AlphaFoldDB" id="A0AAX6NCI9"/>
<feature type="transmembrane region" description="Helical" evidence="1">
    <location>
        <begin position="126"/>
        <end position="146"/>
    </location>
</feature>
<gene>
    <name evidence="2" type="ORF">O0Q50_20820</name>
</gene>
<organism evidence="2 3">
    <name type="scientific">Priestia aryabhattai</name>
    <name type="common">Bacillus aryabhattai</name>
    <dbReference type="NCBI Taxonomy" id="412384"/>
    <lineage>
        <taxon>Bacteria</taxon>
        <taxon>Bacillati</taxon>
        <taxon>Bacillota</taxon>
        <taxon>Bacilli</taxon>
        <taxon>Bacillales</taxon>
        <taxon>Bacillaceae</taxon>
        <taxon>Priestia</taxon>
    </lineage>
</organism>
<sequence>MGKYSHKSDYELEIMREQGGDSLNDSLEIEIELENRGYEQDENGYFEFEPEHKSNIHNDGSVGNEESGDGFLFKFILCAAFVIFCLFGTPIIVGYAINFSFFIYIGFILTFAFMYLGKAVLPTVNFLFYLGCFALMTRFYADLVGYWEQTNYLTFVHSDSTHFVDLLKYAVIYIFYIAIVPYLLFKTIKTITLATLNKKDKSDLDVEG</sequence>
<evidence type="ECO:0000313" key="2">
    <source>
        <dbReference type="EMBL" id="MDU9693621.1"/>
    </source>
</evidence>
<protein>
    <recommendedName>
        <fullName evidence="4">Transmembrane protein</fullName>
    </recommendedName>
</protein>
<dbReference type="RefSeq" id="WP_316910846.1">
    <property type="nucleotide sequence ID" value="NZ_JAPTGD010000002.1"/>
</dbReference>
<comment type="caution">
    <text evidence="2">The sequence shown here is derived from an EMBL/GenBank/DDBJ whole genome shotgun (WGS) entry which is preliminary data.</text>
</comment>
<dbReference type="EMBL" id="JAPTGD010000002">
    <property type="protein sequence ID" value="MDU9693621.1"/>
    <property type="molecule type" value="Genomic_DNA"/>
</dbReference>